<accession>D5XBX5</accession>
<dbReference type="eggNOG" id="COG0835">
    <property type="taxonomic scope" value="Bacteria"/>
</dbReference>
<dbReference type="STRING" id="635013.TherJR_0653"/>
<dbReference type="CDD" id="cd00732">
    <property type="entry name" value="CheW"/>
    <property type="match status" value="1"/>
</dbReference>
<dbReference type="OrthoDB" id="9794382at2"/>
<organism evidence="2 3">
    <name type="scientific">Thermincola potens (strain JR)</name>
    <dbReference type="NCBI Taxonomy" id="635013"/>
    <lineage>
        <taxon>Bacteria</taxon>
        <taxon>Bacillati</taxon>
        <taxon>Bacillota</taxon>
        <taxon>Clostridia</taxon>
        <taxon>Eubacteriales</taxon>
        <taxon>Thermincolaceae</taxon>
        <taxon>Thermincola</taxon>
    </lineage>
</organism>
<dbReference type="RefSeq" id="WP_013119544.1">
    <property type="nucleotide sequence ID" value="NC_014152.1"/>
</dbReference>
<dbReference type="PANTHER" id="PTHR22617:SF23">
    <property type="entry name" value="CHEMOTAXIS PROTEIN CHEW"/>
    <property type="match status" value="1"/>
</dbReference>
<reference evidence="2 3" key="1">
    <citation type="submission" date="2010-05" db="EMBL/GenBank/DDBJ databases">
        <title>Complete sequence of Thermincola sp. JR.</title>
        <authorList>
            <consortium name="US DOE Joint Genome Institute"/>
            <person name="Lucas S."/>
            <person name="Copeland A."/>
            <person name="Lapidus A."/>
            <person name="Cheng J.-F."/>
            <person name="Bruce D."/>
            <person name="Goodwin L."/>
            <person name="Pitluck S."/>
            <person name="Chertkov O."/>
            <person name="Detter J.C."/>
            <person name="Han C."/>
            <person name="Tapia R."/>
            <person name="Land M."/>
            <person name="Hauser L."/>
            <person name="Kyrpides N."/>
            <person name="Mikhailova N."/>
            <person name="Hazen T.C."/>
            <person name="Woyke T."/>
        </authorList>
    </citation>
    <scope>NUCLEOTIDE SEQUENCE [LARGE SCALE GENOMIC DNA]</scope>
    <source>
        <strain evidence="2 3">JR</strain>
    </source>
</reference>
<dbReference type="SMART" id="SM00260">
    <property type="entry name" value="CheW"/>
    <property type="match status" value="1"/>
</dbReference>
<dbReference type="GO" id="GO:0007165">
    <property type="term" value="P:signal transduction"/>
    <property type="evidence" value="ECO:0007669"/>
    <property type="project" value="InterPro"/>
</dbReference>
<evidence type="ECO:0000313" key="2">
    <source>
        <dbReference type="EMBL" id="ADG81523.1"/>
    </source>
</evidence>
<protein>
    <submittedName>
        <fullName evidence="2">CheW protein</fullName>
    </submittedName>
</protein>
<sequence>MGFAEGSEIQLVVFKLGNEEYGVPITQVKEINRLTNTTKVPKSPEFVEGIINLRGQIIPIIDLKKRFDLELTEYTGEARIIVIQVAHHTFGVKVDAVSEVLRISTDTIENAPDIVSGIDARYITGVAKVGERLLILLDLDKLLTDEEKVELSEIHNEAV</sequence>
<dbReference type="KEGG" id="tjr:TherJR_0653"/>
<evidence type="ECO:0000313" key="3">
    <source>
        <dbReference type="Proteomes" id="UP000002377"/>
    </source>
</evidence>
<dbReference type="EMBL" id="CP002028">
    <property type="protein sequence ID" value="ADG81523.1"/>
    <property type="molecule type" value="Genomic_DNA"/>
</dbReference>
<dbReference type="InterPro" id="IPR002545">
    <property type="entry name" value="CheW-lke_dom"/>
</dbReference>
<dbReference type="PANTHER" id="PTHR22617">
    <property type="entry name" value="CHEMOTAXIS SENSOR HISTIDINE KINASE-RELATED"/>
    <property type="match status" value="1"/>
</dbReference>
<dbReference type="Gene3D" id="2.30.30.40">
    <property type="entry name" value="SH3 Domains"/>
    <property type="match status" value="1"/>
</dbReference>
<dbReference type="Pfam" id="PF01584">
    <property type="entry name" value="CheW"/>
    <property type="match status" value="1"/>
</dbReference>
<name>D5XBX5_THEPJ</name>
<dbReference type="AlphaFoldDB" id="D5XBX5"/>
<feature type="domain" description="CheW-like" evidence="1">
    <location>
        <begin position="8"/>
        <end position="148"/>
    </location>
</feature>
<evidence type="ECO:0000259" key="1">
    <source>
        <dbReference type="PROSITE" id="PS50851"/>
    </source>
</evidence>
<proteinExistence type="predicted"/>
<dbReference type="Gene3D" id="2.40.50.180">
    <property type="entry name" value="CheA-289, Domain 4"/>
    <property type="match status" value="1"/>
</dbReference>
<gene>
    <name evidence="2" type="ordered locus">TherJR_0653</name>
</gene>
<dbReference type="InterPro" id="IPR036061">
    <property type="entry name" value="CheW-like_dom_sf"/>
</dbReference>
<dbReference type="InterPro" id="IPR039315">
    <property type="entry name" value="CheW"/>
</dbReference>
<dbReference type="GO" id="GO:0005829">
    <property type="term" value="C:cytosol"/>
    <property type="evidence" value="ECO:0007669"/>
    <property type="project" value="TreeGrafter"/>
</dbReference>
<dbReference type="PROSITE" id="PS50851">
    <property type="entry name" value="CHEW"/>
    <property type="match status" value="1"/>
</dbReference>
<dbReference type="Proteomes" id="UP000002377">
    <property type="component" value="Chromosome"/>
</dbReference>
<dbReference type="SUPFAM" id="SSF50341">
    <property type="entry name" value="CheW-like"/>
    <property type="match status" value="1"/>
</dbReference>
<keyword evidence="3" id="KW-1185">Reference proteome</keyword>
<dbReference type="HOGENOM" id="CLU_048995_3_1_9"/>
<dbReference type="GO" id="GO:0006935">
    <property type="term" value="P:chemotaxis"/>
    <property type="evidence" value="ECO:0007669"/>
    <property type="project" value="InterPro"/>
</dbReference>